<evidence type="ECO:0000313" key="2">
    <source>
        <dbReference type="EMBL" id="SOC38389.1"/>
    </source>
</evidence>
<evidence type="ECO:0000256" key="1">
    <source>
        <dbReference type="SAM" id="Phobius"/>
    </source>
</evidence>
<feature type="transmembrane region" description="Helical" evidence="1">
    <location>
        <begin position="127"/>
        <end position="149"/>
    </location>
</feature>
<keyword evidence="1" id="KW-0812">Transmembrane</keyword>
<proteinExistence type="predicted"/>
<feature type="transmembrane region" description="Helical" evidence="1">
    <location>
        <begin position="185"/>
        <end position="205"/>
    </location>
</feature>
<dbReference type="AlphaFoldDB" id="A0A285U995"/>
<feature type="transmembrane region" description="Helical" evidence="1">
    <location>
        <begin position="27"/>
        <end position="45"/>
    </location>
</feature>
<accession>A0A285U995</accession>
<dbReference type="EMBL" id="OBQD01000005">
    <property type="protein sequence ID" value="SOC38389.1"/>
    <property type="molecule type" value="Genomic_DNA"/>
</dbReference>
<dbReference type="Proteomes" id="UP000219167">
    <property type="component" value="Unassembled WGS sequence"/>
</dbReference>
<dbReference type="OrthoDB" id="7296456at2"/>
<keyword evidence="1" id="KW-1133">Transmembrane helix</keyword>
<gene>
    <name evidence="2" type="ORF">SAMN05892877_105105</name>
</gene>
<keyword evidence="3" id="KW-1185">Reference proteome</keyword>
<reference evidence="2 3" key="1">
    <citation type="submission" date="2017-08" db="EMBL/GenBank/DDBJ databases">
        <authorList>
            <person name="de Groot N.N."/>
        </authorList>
    </citation>
    <scope>NUCLEOTIDE SEQUENCE [LARGE SCALE GENOMIC DNA]</scope>
    <source>
        <strain evidence="2 3">JC85</strain>
    </source>
</reference>
<evidence type="ECO:0000313" key="3">
    <source>
        <dbReference type="Proteomes" id="UP000219167"/>
    </source>
</evidence>
<name>A0A285U995_9HYPH</name>
<keyword evidence="1" id="KW-0472">Membrane</keyword>
<organism evidence="2 3">
    <name type="scientific">Rhizobium subbaraonis</name>
    <dbReference type="NCBI Taxonomy" id="908946"/>
    <lineage>
        <taxon>Bacteria</taxon>
        <taxon>Pseudomonadati</taxon>
        <taxon>Pseudomonadota</taxon>
        <taxon>Alphaproteobacteria</taxon>
        <taxon>Hyphomicrobiales</taxon>
        <taxon>Rhizobiaceae</taxon>
        <taxon>Rhizobium/Agrobacterium group</taxon>
        <taxon>Rhizobium</taxon>
    </lineage>
</organism>
<sequence length="504" mass="56110">MEGAGAASDIATYGYLLGPLLYAWDQINGWALLIAILTPALIIFSRQEIRVKRVRQIYDFEHTFGSILESGKDRRINPSLEFVRSKYLSDIDFENGWDPRSPLPIGQPLAELLIKIRRQGLRRDLRLFLSAIGLILIVYVGFVALMAAVRCGFHNATCTCATIAFSPCPAAAAPAEEGTLSYGNLIVIGALAFAGAYVGAVRNFLRNLAVYDLSSFTFLKYSCEVLAASVFAMIAFAALPNPFWLFEPLSDGAQAPQHAGQISSVWIALAPILGLTPRSATQFLYTKTRNLISWFKSEDDRFEKVTHITPMDVIDGIDFATRFRLEDCGIYDVQNLAAANPIMLHIESPFGIYQCIDWVAQAQLCHILGVEKFLMMRELNIRTIFDLERAIDSKGEPDEVDTLYAGILFAATNNLRAIAEIGNGHPMIIEDGKVSVASIDDFCIWARKVIGTSPEQTTKCIEHVMRWIGDDLHVRRRRLIWNDISDSLGPRAVRLMDVKPEDTP</sequence>
<protein>
    <submittedName>
        <fullName evidence="2">Uncharacterized protein</fullName>
    </submittedName>
</protein>
<feature type="transmembrane region" description="Helical" evidence="1">
    <location>
        <begin position="217"/>
        <end position="239"/>
    </location>
</feature>
<dbReference type="RefSeq" id="WP_097138264.1">
    <property type="nucleotide sequence ID" value="NZ_OBQD01000005.1"/>
</dbReference>